<feature type="transmembrane region" description="Helical" evidence="1">
    <location>
        <begin position="311"/>
        <end position="333"/>
    </location>
</feature>
<keyword evidence="1" id="KW-0812">Transmembrane</keyword>
<keyword evidence="1" id="KW-0472">Membrane</keyword>
<keyword evidence="1" id="KW-1133">Transmembrane helix</keyword>
<organism evidence="3">
    <name type="scientific">Streptomyces sp. NBC_00008</name>
    <dbReference type="NCBI Taxonomy" id="2903610"/>
    <lineage>
        <taxon>Bacteria</taxon>
        <taxon>Bacillati</taxon>
        <taxon>Actinomycetota</taxon>
        <taxon>Actinomycetes</taxon>
        <taxon>Kitasatosporales</taxon>
        <taxon>Streptomycetaceae</taxon>
        <taxon>Streptomyces</taxon>
    </lineage>
</organism>
<proteinExistence type="predicted"/>
<evidence type="ECO:0000256" key="1">
    <source>
        <dbReference type="SAM" id="Phobius"/>
    </source>
</evidence>
<dbReference type="InterPro" id="IPR003848">
    <property type="entry name" value="DUF218"/>
</dbReference>
<dbReference type="GO" id="GO:0000270">
    <property type="term" value="P:peptidoglycan metabolic process"/>
    <property type="evidence" value="ECO:0007669"/>
    <property type="project" value="TreeGrafter"/>
</dbReference>
<dbReference type="CDD" id="cd06259">
    <property type="entry name" value="YdcF-like"/>
    <property type="match status" value="1"/>
</dbReference>
<accession>A0AAU2VWJ7</accession>
<dbReference type="EMBL" id="CP108313">
    <property type="protein sequence ID" value="WTW71886.1"/>
    <property type="molecule type" value="Genomic_DNA"/>
</dbReference>
<dbReference type="GO" id="GO:0005886">
    <property type="term" value="C:plasma membrane"/>
    <property type="evidence" value="ECO:0007669"/>
    <property type="project" value="TreeGrafter"/>
</dbReference>
<gene>
    <name evidence="3" type="ORF">OG398_28345</name>
</gene>
<protein>
    <submittedName>
        <fullName evidence="3">YdcF family protein</fullName>
    </submittedName>
</protein>
<dbReference type="InterPro" id="IPR014729">
    <property type="entry name" value="Rossmann-like_a/b/a_fold"/>
</dbReference>
<feature type="transmembrane region" description="Helical" evidence="1">
    <location>
        <begin position="97"/>
        <end position="116"/>
    </location>
</feature>
<dbReference type="Gene3D" id="3.40.50.620">
    <property type="entry name" value="HUPs"/>
    <property type="match status" value="1"/>
</dbReference>
<feature type="domain" description="DUF218" evidence="2">
    <location>
        <begin position="159"/>
        <end position="306"/>
    </location>
</feature>
<evidence type="ECO:0000313" key="3">
    <source>
        <dbReference type="EMBL" id="WTW71886.1"/>
    </source>
</evidence>
<dbReference type="Pfam" id="PF02698">
    <property type="entry name" value="DUF218"/>
    <property type="match status" value="1"/>
</dbReference>
<dbReference type="GO" id="GO:0043164">
    <property type="term" value="P:Gram-negative-bacterium-type cell wall biogenesis"/>
    <property type="evidence" value="ECO:0007669"/>
    <property type="project" value="TreeGrafter"/>
</dbReference>
<dbReference type="AlphaFoldDB" id="A0AAU2VWJ7"/>
<evidence type="ECO:0000259" key="2">
    <source>
        <dbReference type="Pfam" id="PF02698"/>
    </source>
</evidence>
<name>A0AAU2VWJ7_9ACTN</name>
<dbReference type="PANTHER" id="PTHR30336">
    <property type="entry name" value="INNER MEMBRANE PROTEIN, PROBABLE PERMEASE"/>
    <property type="match status" value="1"/>
</dbReference>
<feature type="transmembrane region" description="Helical" evidence="1">
    <location>
        <begin position="160"/>
        <end position="179"/>
    </location>
</feature>
<feature type="transmembrane region" description="Helical" evidence="1">
    <location>
        <begin position="57"/>
        <end position="77"/>
    </location>
</feature>
<dbReference type="PANTHER" id="PTHR30336:SF18">
    <property type="entry name" value="MEMBRANE PROTEIN"/>
    <property type="match status" value="1"/>
</dbReference>
<dbReference type="InterPro" id="IPR051599">
    <property type="entry name" value="Cell_Envelope_Assoc"/>
</dbReference>
<sequence length="334" mass="36170">MVAYVPAVLLFVAFCVGTLRERRRFSNAVLLGLSLTFAAAARLAGLARSQPAAGREIGIVLVLLVAVGIAILAWFLISNGVTMVRKEGRSPANLLSLLTGLALVVLLALMITALILENVTLVVVTGTVLALAGYIAFLFVCFVVYAFLYGRLHIHRKADYVVVLGAGLINGTTVSPLLAGRLERARAVHTRLTAHGRQPVLLASGGQGPDESLPESHAMAEYLIERGFPAALIEREDRSTTTEENLRYSKSIMEKAHPDYRCVVVTNNYHVFRAAVTARRAGVRGHVVGSPTAAYFWPSAMIREFVAIFLTYWRTNLAVCLLLVLGGACIWLLS</sequence>
<feature type="transmembrane region" description="Helical" evidence="1">
    <location>
        <begin position="25"/>
        <end position="45"/>
    </location>
</feature>
<feature type="transmembrane region" description="Helical" evidence="1">
    <location>
        <begin position="128"/>
        <end position="148"/>
    </location>
</feature>
<reference evidence="3" key="1">
    <citation type="submission" date="2022-10" db="EMBL/GenBank/DDBJ databases">
        <title>The complete genomes of actinobacterial strains from the NBC collection.</title>
        <authorList>
            <person name="Joergensen T.S."/>
            <person name="Alvarez Arevalo M."/>
            <person name="Sterndorff E.B."/>
            <person name="Faurdal D."/>
            <person name="Vuksanovic O."/>
            <person name="Mourched A.-S."/>
            <person name="Charusanti P."/>
            <person name="Shaw S."/>
            <person name="Blin K."/>
            <person name="Weber T."/>
        </authorList>
    </citation>
    <scope>NUCLEOTIDE SEQUENCE</scope>
    <source>
        <strain evidence="3">NBC_00008</strain>
    </source>
</reference>